<evidence type="ECO:0000313" key="7">
    <source>
        <dbReference type="EMBL" id="AWI10679.1"/>
    </source>
</evidence>
<reference evidence="7 8" key="1">
    <citation type="journal article" date="2018" name="Syst. Appl. Microbiol.">
        <title>Ereboglobus luteus gen. nov. sp. nov. from cockroach guts, and new insights into the oxygen relationship of the genera Opitutus and Didymococcus (Verrucomicrobia: Opitutaceae).</title>
        <authorList>
            <person name="Tegtmeier D."/>
            <person name="Belitz A."/>
            <person name="Radek R."/>
            <person name="Heimerl T."/>
            <person name="Brune A."/>
        </authorList>
    </citation>
    <scope>NUCLEOTIDE SEQUENCE [LARGE SCALE GENOMIC DNA]</scope>
    <source>
        <strain evidence="7 8">Ho45</strain>
    </source>
</reference>
<keyword evidence="4 5" id="KW-0694">RNA-binding</keyword>
<evidence type="ECO:0000256" key="3">
    <source>
        <dbReference type="ARBA" id="ARBA00022691"/>
    </source>
</evidence>
<dbReference type="InterPro" id="IPR049560">
    <property type="entry name" value="MeTrfase_RsmB-F_NOP2_cat"/>
</dbReference>
<feature type="binding site" evidence="5">
    <location>
        <position position="286"/>
    </location>
    <ligand>
        <name>S-adenosyl-L-methionine</name>
        <dbReference type="ChEBI" id="CHEBI:59789"/>
    </ligand>
</feature>
<dbReference type="PANTHER" id="PTHR22807:SF61">
    <property type="entry name" value="NOL1_NOP2_SUN FAMILY PROTEIN _ ANTITERMINATION NUSB DOMAIN-CONTAINING PROTEIN"/>
    <property type="match status" value="1"/>
</dbReference>
<dbReference type="Proteomes" id="UP000244896">
    <property type="component" value="Chromosome"/>
</dbReference>
<comment type="similarity">
    <text evidence="5">Belongs to the class I-like SAM-binding methyltransferase superfamily. RsmB/NOP family.</text>
</comment>
<dbReference type="Pfam" id="PF01029">
    <property type="entry name" value="NusB"/>
    <property type="match status" value="1"/>
</dbReference>
<protein>
    <submittedName>
        <fullName evidence="7">RNA methyltransferase</fullName>
    </submittedName>
</protein>
<dbReference type="GO" id="GO:0006355">
    <property type="term" value="P:regulation of DNA-templated transcription"/>
    <property type="evidence" value="ECO:0007669"/>
    <property type="project" value="InterPro"/>
</dbReference>
<feature type="binding site" evidence="5">
    <location>
        <begin position="254"/>
        <end position="260"/>
    </location>
    <ligand>
        <name>S-adenosyl-L-methionine</name>
        <dbReference type="ChEBI" id="CHEBI:59789"/>
    </ligand>
</feature>
<dbReference type="GO" id="GO:0008173">
    <property type="term" value="F:RNA methyltransferase activity"/>
    <property type="evidence" value="ECO:0007669"/>
    <property type="project" value="InterPro"/>
</dbReference>
<dbReference type="InterPro" id="IPR023267">
    <property type="entry name" value="RCMT"/>
</dbReference>
<dbReference type="OrthoDB" id="9810297at2"/>
<sequence length="444" mass="48744">MSTNEQPTTPWSLAVMLITRWLEKSERADALLDSLPREVAGVERARCQHLLFGALRHKGRVDSHLQRLVARAPRPRLSAVLLVAGFELIEGGDEGHAARVVHHAVEQTKTLASQPEARMVNAVVRKLAAALAEEKPPAKLAGAEQLAAWFSHPAWLVQRWLAQFGAAGARALLEWNQKPAPVHARWRASRAPSETELAWLAPSRWEQFYEVKAGNWPSVEAAIIAGNLYLQDPSTRLAVGLLAPQAGESILDACAAPGGKCLAIADAIRANADAEKLEKTLLVAMDLPGARVDRLKENLSRAPEGMNVALVQGDLIAARPPLFDEHNLPAEYNAVLLDAPCSNTGVMRHRVDVKWRLQPNDFTKHARQQLALLEAAARRVRHGGRLIYSTCSIDAEENEHVVTAFLERPHGPGGHGRFALEKSVQSFPWMDGHDGACAFLLRRR</sequence>
<evidence type="ECO:0000256" key="5">
    <source>
        <dbReference type="PROSITE-ProRule" id="PRU01023"/>
    </source>
</evidence>
<keyword evidence="2 5" id="KW-0808">Transferase</keyword>
<evidence type="ECO:0000256" key="2">
    <source>
        <dbReference type="ARBA" id="ARBA00022679"/>
    </source>
</evidence>
<keyword evidence="3 5" id="KW-0949">S-adenosyl-L-methionine</keyword>
<accession>A0A2U8E6W9</accession>
<dbReference type="AlphaFoldDB" id="A0A2U8E6W9"/>
<dbReference type="Pfam" id="PF01189">
    <property type="entry name" value="Methyltr_RsmB-F"/>
    <property type="match status" value="1"/>
</dbReference>
<dbReference type="GO" id="GO:0001510">
    <property type="term" value="P:RNA methylation"/>
    <property type="evidence" value="ECO:0007669"/>
    <property type="project" value="InterPro"/>
</dbReference>
<dbReference type="Gene3D" id="3.40.50.150">
    <property type="entry name" value="Vaccinia Virus protein VP39"/>
    <property type="match status" value="1"/>
</dbReference>
<dbReference type="SUPFAM" id="SSF48013">
    <property type="entry name" value="NusB-like"/>
    <property type="match status" value="1"/>
</dbReference>
<dbReference type="PRINTS" id="PR02008">
    <property type="entry name" value="RCMTFAMILY"/>
</dbReference>
<feature type="active site" description="Nucleophile" evidence="5">
    <location>
        <position position="391"/>
    </location>
</feature>
<dbReference type="PANTHER" id="PTHR22807">
    <property type="entry name" value="NOP2 YEAST -RELATED NOL1/NOP2/FMU SUN DOMAIN-CONTAINING"/>
    <property type="match status" value="1"/>
</dbReference>
<keyword evidence="8" id="KW-1185">Reference proteome</keyword>
<proteinExistence type="inferred from homology"/>
<dbReference type="GO" id="GO:0003723">
    <property type="term" value="F:RNA binding"/>
    <property type="evidence" value="ECO:0007669"/>
    <property type="project" value="UniProtKB-UniRule"/>
</dbReference>
<evidence type="ECO:0000313" key="8">
    <source>
        <dbReference type="Proteomes" id="UP000244896"/>
    </source>
</evidence>
<feature type="binding site" evidence="5">
    <location>
        <position position="314"/>
    </location>
    <ligand>
        <name>S-adenosyl-L-methionine</name>
        <dbReference type="ChEBI" id="CHEBI:59789"/>
    </ligand>
</feature>
<gene>
    <name evidence="7" type="ORF">CKA38_12345</name>
</gene>
<feature type="binding site" evidence="5">
    <location>
        <position position="338"/>
    </location>
    <ligand>
        <name>S-adenosyl-L-methionine</name>
        <dbReference type="ChEBI" id="CHEBI:59789"/>
    </ligand>
</feature>
<dbReference type="InterPro" id="IPR006027">
    <property type="entry name" value="NusB_RsmB_TIM44"/>
</dbReference>
<dbReference type="Gene3D" id="1.10.940.10">
    <property type="entry name" value="NusB-like"/>
    <property type="match status" value="1"/>
</dbReference>
<name>A0A2U8E6W9_9BACT</name>
<dbReference type="KEGG" id="elut:CKA38_12345"/>
<dbReference type="InterPro" id="IPR035926">
    <property type="entry name" value="NusB-like_sf"/>
</dbReference>
<dbReference type="InterPro" id="IPR029063">
    <property type="entry name" value="SAM-dependent_MTases_sf"/>
</dbReference>
<keyword evidence="1 5" id="KW-0489">Methyltransferase</keyword>
<dbReference type="SUPFAM" id="SSF53335">
    <property type="entry name" value="S-adenosyl-L-methionine-dependent methyltransferases"/>
    <property type="match status" value="1"/>
</dbReference>
<organism evidence="7 8">
    <name type="scientific">Ereboglobus luteus</name>
    <dbReference type="NCBI Taxonomy" id="1796921"/>
    <lineage>
        <taxon>Bacteria</taxon>
        <taxon>Pseudomonadati</taxon>
        <taxon>Verrucomicrobiota</taxon>
        <taxon>Opitutia</taxon>
        <taxon>Opitutales</taxon>
        <taxon>Opitutaceae</taxon>
        <taxon>Ereboglobus</taxon>
    </lineage>
</organism>
<evidence type="ECO:0000259" key="6">
    <source>
        <dbReference type="PROSITE" id="PS51686"/>
    </source>
</evidence>
<dbReference type="InterPro" id="IPR001678">
    <property type="entry name" value="MeTrfase_RsmB-F_NOP2_dom"/>
</dbReference>
<evidence type="ECO:0000256" key="1">
    <source>
        <dbReference type="ARBA" id="ARBA00022603"/>
    </source>
</evidence>
<feature type="domain" description="SAM-dependent MTase RsmB/NOP-type" evidence="6">
    <location>
        <begin position="160"/>
        <end position="444"/>
    </location>
</feature>
<dbReference type="EMBL" id="CP023004">
    <property type="protein sequence ID" value="AWI10679.1"/>
    <property type="molecule type" value="Genomic_DNA"/>
</dbReference>
<evidence type="ECO:0000256" key="4">
    <source>
        <dbReference type="ARBA" id="ARBA00022884"/>
    </source>
</evidence>
<dbReference type="RefSeq" id="WP_108826578.1">
    <property type="nucleotide sequence ID" value="NZ_CP023004.1"/>
</dbReference>
<dbReference type="PROSITE" id="PS51686">
    <property type="entry name" value="SAM_MT_RSMB_NOP"/>
    <property type="match status" value="1"/>
</dbReference>